<evidence type="ECO:0000313" key="5">
    <source>
        <dbReference type="EMBL" id="MYN06099.1"/>
    </source>
</evidence>
<dbReference type="InterPro" id="IPR001034">
    <property type="entry name" value="DeoR_HTH"/>
</dbReference>
<sequence>MLNFAPASGAAPHYHGNTTAGCEERRQQILHALREQDSVRVQRLAQRLGVTPVTIRLDLRALADAGLVLRQHGGARLAHSAPPEAPLAEKRLQHRERKQRIAARAAALVAPGDKLILDAGSSTLQLARLLPARGTLTVFTNSLPIATELAHSSDIDLIVSGGVLRHASQSLQGKHAEASLDGYVFDKLFLGADGIDTAFGLSTHDAADASLNARMAACARQVIVLADASKFGRICLNRICALKQVDTIVTDASLAPALREQLAAQGVTVIVAEDGHGS</sequence>
<dbReference type="Proteomes" id="UP000450676">
    <property type="component" value="Unassembled WGS sequence"/>
</dbReference>
<feature type="region of interest" description="Disordered" evidence="3">
    <location>
        <begin position="1"/>
        <end position="20"/>
    </location>
</feature>
<dbReference type="GO" id="GO:0003700">
    <property type="term" value="F:DNA-binding transcription factor activity"/>
    <property type="evidence" value="ECO:0007669"/>
    <property type="project" value="InterPro"/>
</dbReference>
<dbReference type="EMBL" id="WWCU01000002">
    <property type="protein sequence ID" value="MYN06099.1"/>
    <property type="molecule type" value="Genomic_DNA"/>
</dbReference>
<dbReference type="Pfam" id="PF08220">
    <property type="entry name" value="HTH_DeoR"/>
    <property type="match status" value="1"/>
</dbReference>
<dbReference type="SMART" id="SM01134">
    <property type="entry name" value="DeoRC"/>
    <property type="match status" value="1"/>
</dbReference>
<dbReference type="Gene3D" id="3.40.50.1360">
    <property type="match status" value="1"/>
</dbReference>
<dbReference type="RefSeq" id="WP_161070495.1">
    <property type="nucleotide sequence ID" value="NZ_CP086370.1"/>
</dbReference>
<dbReference type="InterPro" id="IPR014036">
    <property type="entry name" value="DeoR-like_C"/>
</dbReference>
<keyword evidence="6" id="KW-1185">Reference proteome</keyword>
<dbReference type="SUPFAM" id="SSF46785">
    <property type="entry name" value="Winged helix' DNA-binding domain"/>
    <property type="match status" value="1"/>
</dbReference>
<dbReference type="SUPFAM" id="SSF100950">
    <property type="entry name" value="NagB/RpiA/CoA transferase-like"/>
    <property type="match status" value="1"/>
</dbReference>
<dbReference type="Pfam" id="PF00455">
    <property type="entry name" value="DeoRC"/>
    <property type="match status" value="1"/>
</dbReference>
<reference evidence="5 6" key="1">
    <citation type="submission" date="2019-12" db="EMBL/GenBank/DDBJ databases">
        <title>Novel species isolated from a subtropical stream in China.</title>
        <authorList>
            <person name="Lu H."/>
        </authorList>
    </citation>
    <scope>NUCLEOTIDE SEQUENCE [LARGE SCALE GENOMIC DNA]</scope>
    <source>
        <strain evidence="5 6">FT127W</strain>
    </source>
</reference>
<evidence type="ECO:0000256" key="2">
    <source>
        <dbReference type="ARBA" id="ARBA00023163"/>
    </source>
</evidence>
<dbReference type="PANTHER" id="PTHR30363">
    <property type="entry name" value="HTH-TYPE TRANSCRIPTIONAL REGULATOR SRLR-RELATED"/>
    <property type="match status" value="1"/>
</dbReference>
<evidence type="ECO:0000256" key="3">
    <source>
        <dbReference type="SAM" id="MobiDB-lite"/>
    </source>
</evidence>
<dbReference type="PANTHER" id="PTHR30363:SF44">
    <property type="entry name" value="AGA OPERON TRANSCRIPTIONAL REPRESSOR-RELATED"/>
    <property type="match status" value="1"/>
</dbReference>
<organism evidence="5 6">
    <name type="scientific">Pseudoduganella aquatica</name>
    <dbReference type="NCBI Taxonomy" id="2660641"/>
    <lineage>
        <taxon>Bacteria</taxon>
        <taxon>Pseudomonadati</taxon>
        <taxon>Pseudomonadota</taxon>
        <taxon>Betaproteobacteria</taxon>
        <taxon>Burkholderiales</taxon>
        <taxon>Oxalobacteraceae</taxon>
        <taxon>Telluria group</taxon>
        <taxon>Pseudoduganella</taxon>
    </lineage>
</organism>
<keyword evidence="2" id="KW-0804">Transcription</keyword>
<dbReference type="InterPro" id="IPR050313">
    <property type="entry name" value="Carb_Metab_HTH_regulators"/>
</dbReference>
<name>A0A7X4KJJ4_9BURK</name>
<dbReference type="InterPro" id="IPR036390">
    <property type="entry name" value="WH_DNA-bd_sf"/>
</dbReference>
<keyword evidence="1" id="KW-0805">Transcription regulation</keyword>
<proteinExistence type="predicted"/>
<dbReference type="PRINTS" id="PR00037">
    <property type="entry name" value="HTHLACR"/>
</dbReference>
<dbReference type="InterPro" id="IPR036388">
    <property type="entry name" value="WH-like_DNA-bd_sf"/>
</dbReference>
<dbReference type="Gene3D" id="1.10.10.10">
    <property type="entry name" value="Winged helix-like DNA-binding domain superfamily/Winged helix DNA-binding domain"/>
    <property type="match status" value="1"/>
</dbReference>
<dbReference type="InterPro" id="IPR037171">
    <property type="entry name" value="NagB/RpiA_transferase-like"/>
</dbReference>
<evidence type="ECO:0000313" key="6">
    <source>
        <dbReference type="Proteomes" id="UP000450676"/>
    </source>
</evidence>
<evidence type="ECO:0000256" key="1">
    <source>
        <dbReference type="ARBA" id="ARBA00023015"/>
    </source>
</evidence>
<feature type="domain" description="HTH deoR-type" evidence="4">
    <location>
        <begin position="22"/>
        <end position="77"/>
    </location>
</feature>
<gene>
    <name evidence="5" type="ORF">GTP77_01980</name>
</gene>
<dbReference type="AlphaFoldDB" id="A0A7X4KJJ4"/>
<evidence type="ECO:0000259" key="4">
    <source>
        <dbReference type="PROSITE" id="PS51000"/>
    </source>
</evidence>
<dbReference type="PROSITE" id="PS51000">
    <property type="entry name" value="HTH_DEOR_2"/>
    <property type="match status" value="1"/>
</dbReference>
<accession>A0A7X4KJJ4</accession>
<comment type="caution">
    <text evidence="5">The sequence shown here is derived from an EMBL/GenBank/DDBJ whole genome shotgun (WGS) entry which is preliminary data.</text>
</comment>
<dbReference type="SMART" id="SM00420">
    <property type="entry name" value="HTH_DEOR"/>
    <property type="match status" value="1"/>
</dbReference>
<protein>
    <submittedName>
        <fullName evidence="5">DeoR family transcriptional regulator</fullName>
    </submittedName>
</protein>